<dbReference type="PANTHER" id="PTHR43669">
    <property type="entry name" value="5-KETO-D-GLUCONATE 5-REDUCTASE"/>
    <property type="match status" value="1"/>
</dbReference>
<keyword evidence="6" id="KW-1185">Reference proteome</keyword>
<organism evidence="5 6">
    <name type="scientific">Thiohalorhabdus methylotrophus</name>
    <dbReference type="NCBI Taxonomy" id="3242694"/>
    <lineage>
        <taxon>Bacteria</taxon>
        <taxon>Pseudomonadati</taxon>
        <taxon>Pseudomonadota</taxon>
        <taxon>Gammaproteobacteria</taxon>
        <taxon>Thiohalorhabdales</taxon>
        <taxon>Thiohalorhabdaceae</taxon>
        <taxon>Thiohalorhabdus</taxon>
    </lineage>
</organism>
<dbReference type="InterPro" id="IPR036291">
    <property type="entry name" value="NAD(P)-bd_dom_sf"/>
</dbReference>
<dbReference type="Gene3D" id="3.40.50.720">
    <property type="entry name" value="NAD(P)-binding Rossmann-like Domain"/>
    <property type="match status" value="1"/>
</dbReference>
<sequence length="246" mass="25226">MELQDAVIIVTGAGRGIGRATALELARAGARVVAVARTAHGESGVAATVAAVEAAGGRARAEPADVRDAEGVKALMERVAEAEGHIDGLVNGAAVFAGERGLLDISPDQWSEVLDTNLTGAFLCLRAAAPHLIRAGGGVVVNMTSGAAVRTGFLNVAYGVSKAGLDRLTQGADAELRKDGILCVSLSPPVTRTETVEAIYGSGTEDLYAAEPERTARAVRKLIVHHAAERAGGVVTVRELMEGEAD</sequence>
<dbReference type="RefSeq" id="WP_373656691.1">
    <property type="nucleotide sequence ID" value="NZ_JBGUAW010000009.1"/>
</dbReference>
<dbReference type="EC" id="1.-.-.-" evidence="5"/>
<dbReference type="InterPro" id="IPR057326">
    <property type="entry name" value="KR_dom"/>
</dbReference>
<dbReference type="SUPFAM" id="SSF51735">
    <property type="entry name" value="NAD(P)-binding Rossmann-fold domains"/>
    <property type="match status" value="1"/>
</dbReference>
<comment type="caution">
    <text evidence="5">The sequence shown here is derived from an EMBL/GenBank/DDBJ whole genome shotgun (WGS) entry which is preliminary data.</text>
</comment>
<dbReference type="CDD" id="cd05233">
    <property type="entry name" value="SDR_c"/>
    <property type="match status" value="1"/>
</dbReference>
<reference evidence="5 6" key="1">
    <citation type="submission" date="2024-08" db="EMBL/GenBank/DDBJ databases">
        <title>Whole-genome sequencing of halo(alkali)philic microorganisms from hypersaline lakes.</title>
        <authorList>
            <person name="Sorokin D.Y."/>
            <person name="Merkel A.Y."/>
            <person name="Messina E."/>
            <person name="Yakimov M."/>
        </authorList>
    </citation>
    <scope>NUCLEOTIDE SEQUENCE [LARGE SCALE GENOMIC DNA]</scope>
    <source>
        <strain evidence="5 6">Cl-TMA</strain>
    </source>
</reference>
<feature type="domain" description="Ketoreductase" evidence="4">
    <location>
        <begin position="6"/>
        <end position="193"/>
    </location>
</feature>
<dbReference type="PANTHER" id="PTHR43669:SF3">
    <property type="entry name" value="ALCOHOL DEHYDROGENASE, PUTATIVE (AFU_ORTHOLOGUE AFUA_3G03445)-RELATED"/>
    <property type="match status" value="1"/>
</dbReference>
<dbReference type="GO" id="GO:0016491">
    <property type="term" value="F:oxidoreductase activity"/>
    <property type="evidence" value="ECO:0007669"/>
    <property type="project" value="UniProtKB-KW"/>
</dbReference>
<keyword evidence="2 5" id="KW-0560">Oxidoreductase</keyword>
<evidence type="ECO:0000259" key="4">
    <source>
        <dbReference type="SMART" id="SM00822"/>
    </source>
</evidence>
<dbReference type="Pfam" id="PF00106">
    <property type="entry name" value="adh_short"/>
    <property type="match status" value="1"/>
</dbReference>
<evidence type="ECO:0000313" key="6">
    <source>
        <dbReference type="Proteomes" id="UP001575181"/>
    </source>
</evidence>
<protein>
    <submittedName>
        <fullName evidence="5">SDR family oxidoreductase</fullName>
        <ecNumber evidence="5">1.-.-.-</ecNumber>
    </submittedName>
</protein>
<evidence type="ECO:0000256" key="1">
    <source>
        <dbReference type="ARBA" id="ARBA00006484"/>
    </source>
</evidence>
<name>A0ABV4TZE2_9GAMM</name>
<dbReference type="InterPro" id="IPR002347">
    <property type="entry name" value="SDR_fam"/>
</dbReference>
<comment type="similarity">
    <text evidence="1 3">Belongs to the short-chain dehydrogenases/reductases (SDR) family.</text>
</comment>
<evidence type="ECO:0000313" key="5">
    <source>
        <dbReference type="EMBL" id="MFA9461903.1"/>
    </source>
</evidence>
<evidence type="ECO:0000256" key="3">
    <source>
        <dbReference type="RuleBase" id="RU000363"/>
    </source>
</evidence>
<dbReference type="SMART" id="SM00822">
    <property type="entry name" value="PKS_KR"/>
    <property type="match status" value="1"/>
</dbReference>
<evidence type="ECO:0000256" key="2">
    <source>
        <dbReference type="ARBA" id="ARBA00023002"/>
    </source>
</evidence>
<dbReference type="EMBL" id="JBGUAW010000009">
    <property type="protein sequence ID" value="MFA9461903.1"/>
    <property type="molecule type" value="Genomic_DNA"/>
</dbReference>
<dbReference type="PRINTS" id="PR00081">
    <property type="entry name" value="GDHRDH"/>
</dbReference>
<gene>
    <name evidence="5" type="ORF">ACERLL_13850</name>
</gene>
<accession>A0ABV4TZE2</accession>
<dbReference type="Proteomes" id="UP001575181">
    <property type="component" value="Unassembled WGS sequence"/>
</dbReference>
<dbReference type="PRINTS" id="PR00080">
    <property type="entry name" value="SDRFAMILY"/>
</dbReference>
<proteinExistence type="inferred from homology"/>